<gene>
    <name evidence="1" type="ORF">JOD49_001585</name>
</gene>
<dbReference type="EMBL" id="JAFBBO010000001">
    <property type="protein sequence ID" value="MBM7478665.1"/>
    <property type="molecule type" value="Genomic_DNA"/>
</dbReference>
<dbReference type="Proteomes" id="UP000698059">
    <property type="component" value="Unassembled WGS sequence"/>
</dbReference>
<evidence type="ECO:0000313" key="2">
    <source>
        <dbReference type="Proteomes" id="UP000698059"/>
    </source>
</evidence>
<evidence type="ECO:0000313" key="1">
    <source>
        <dbReference type="EMBL" id="MBM7478665.1"/>
    </source>
</evidence>
<name>A0ABS2LE19_9CELL</name>
<proteinExistence type="predicted"/>
<organism evidence="1 2">
    <name type="scientific">Oerskovia jenensis</name>
    <dbReference type="NCBI Taxonomy" id="162169"/>
    <lineage>
        <taxon>Bacteria</taxon>
        <taxon>Bacillati</taxon>
        <taxon>Actinomycetota</taxon>
        <taxon>Actinomycetes</taxon>
        <taxon>Micrococcales</taxon>
        <taxon>Cellulomonadaceae</taxon>
        <taxon>Oerskovia</taxon>
    </lineage>
</organism>
<sequence length="57" mass="5951">MPIDHAVVVAARAENEAEAATGPVATSTPVLDRGRCYGVVAPSVYAPEPAYAFTAYR</sequence>
<protein>
    <submittedName>
        <fullName evidence="1">Pyruvate/2-oxoacid:ferredoxin oxidoreductase delta subunit</fullName>
    </submittedName>
</protein>
<keyword evidence="2" id="KW-1185">Reference proteome</keyword>
<accession>A0ABS2LE19</accession>
<reference evidence="1 2" key="1">
    <citation type="submission" date="2021-01" db="EMBL/GenBank/DDBJ databases">
        <title>Sequencing the genomes of 1000 actinobacteria strains.</title>
        <authorList>
            <person name="Klenk H.-P."/>
        </authorList>
    </citation>
    <scope>NUCLEOTIDE SEQUENCE [LARGE SCALE GENOMIC DNA]</scope>
    <source>
        <strain evidence="1 2">DSM 46000</strain>
    </source>
</reference>
<comment type="caution">
    <text evidence="1">The sequence shown here is derived from an EMBL/GenBank/DDBJ whole genome shotgun (WGS) entry which is preliminary data.</text>
</comment>
<keyword evidence="1" id="KW-0670">Pyruvate</keyword>